<dbReference type="InterPro" id="IPR003781">
    <property type="entry name" value="CoA-bd"/>
</dbReference>
<dbReference type="InterPro" id="IPR036291">
    <property type="entry name" value="NAD(P)-bd_dom_sf"/>
</dbReference>
<reference evidence="2 3" key="1">
    <citation type="submission" date="2016-11" db="EMBL/GenBank/DDBJ databases">
        <authorList>
            <person name="Jaros S."/>
            <person name="Januszkiewicz K."/>
            <person name="Wedrychowicz H."/>
        </authorList>
    </citation>
    <scope>NUCLEOTIDE SEQUENCE [LARGE SCALE GENOMIC DNA]</scope>
    <source>
        <strain evidence="2 3">DSM 26910</strain>
    </source>
</reference>
<organism evidence="2 3">
    <name type="scientific">Mariniphaga anaerophila</name>
    <dbReference type="NCBI Taxonomy" id="1484053"/>
    <lineage>
        <taxon>Bacteria</taxon>
        <taxon>Pseudomonadati</taxon>
        <taxon>Bacteroidota</taxon>
        <taxon>Bacteroidia</taxon>
        <taxon>Marinilabiliales</taxon>
        <taxon>Prolixibacteraceae</taxon>
        <taxon>Mariniphaga</taxon>
    </lineage>
</organism>
<keyword evidence="3" id="KW-1185">Reference proteome</keyword>
<dbReference type="AlphaFoldDB" id="A0A1M4XRN7"/>
<gene>
    <name evidence="2" type="ORF">SAMN05444274_10391</name>
</gene>
<dbReference type="Proteomes" id="UP000184164">
    <property type="component" value="Unassembled WGS sequence"/>
</dbReference>
<dbReference type="SUPFAM" id="SSF51735">
    <property type="entry name" value="NAD(P)-binding Rossmann-fold domains"/>
    <property type="match status" value="1"/>
</dbReference>
<dbReference type="RefSeq" id="WP_073000067.1">
    <property type="nucleotide sequence ID" value="NZ_FQUM01000003.1"/>
</dbReference>
<evidence type="ECO:0000259" key="1">
    <source>
        <dbReference type="SMART" id="SM00881"/>
    </source>
</evidence>
<proteinExistence type="predicted"/>
<dbReference type="EMBL" id="FQUM01000003">
    <property type="protein sequence ID" value="SHE95953.1"/>
    <property type="molecule type" value="Genomic_DNA"/>
</dbReference>
<evidence type="ECO:0000313" key="2">
    <source>
        <dbReference type="EMBL" id="SHE95953.1"/>
    </source>
</evidence>
<dbReference type="PANTHER" id="PTHR33303:SF2">
    <property type="entry name" value="COA-BINDING DOMAIN-CONTAINING PROTEIN"/>
    <property type="match status" value="1"/>
</dbReference>
<dbReference type="Pfam" id="PF13380">
    <property type="entry name" value="CoA_binding_2"/>
    <property type="match status" value="1"/>
</dbReference>
<dbReference type="OrthoDB" id="9804695at2"/>
<dbReference type="STRING" id="1484053.SAMN05444274_10391"/>
<evidence type="ECO:0000313" key="3">
    <source>
        <dbReference type="Proteomes" id="UP000184164"/>
    </source>
</evidence>
<dbReference type="Gene3D" id="3.40.50.720">
    <property type="entry name" value="NAD(P)-binding Rossmann-like Domain"/>
    <property type="match status" value="1"/>
</dbReference>
<dbReference type="SMART" id="SM00881">
    <property type="entry name" value="CoA_binding"/>
    <property type="match status" value="1"/>
</dbReference>
<accession>A0A1M4XRN7</accession>
<name>A0A1M4XRN7_9BACT</name>
<sequence>MTTKTEITLNEIQQFFSEQKIAVAGASRNPKKFGGMVIKDFKEKGFDMFPVNPNAEEVQGLKSYKTVADLPGDVKHLLVVTPKEKTQEIINQAVQKGMKMVWVQQMSDTPEALAALKKSGIPFIYKKCIYMFAEPVKGVHHFHRFLVKFFGGYPKKKSN</sequence>
<protein>
    <submittedName>
        <fullName evidence="2">Predicted CoA-binding protein</fullName>
    </submittedName>
</protein>
<dbReference type="PANTHER" id="PTHR33303">
    <property type="entry name" value="CYTOPLASMIC PROTEIN-RELATED"/>
    <property type="match status" value="1"/>
</dbReference>
<feature type="domain" description="CoA-binding" evidence="1">
    <location>
        <begin position="15"/>
        <end position="108"/>
    </location>
</feature>